<dbReference type="OrthoDB" id="1351641at2"/>
<organism evidence="3 4">
    <name type="scientific">Flavobacterium cheongpyeongense</name>
    <dbReference type="NCBI Taxonomy" id="2212651"/>
    <lineage>
        <taxon>Bacteria</taxon>
        <taxon>Pseudomonadati</taxon>
        <taxon>Bacteroidota</taxon>
        <taxon>Flavobacteriia</taxon>
        <taxon>Flavobacteriales</taxon>
        <taxon>Flavobacteriaceae</taxon>
        <taxon>Flavobacterium</taxon>
    </lineage>
</organism>
<evidence type="ECO:0000313" key="4">
    <source>
        <dbReference type="Proteomes" id="UP000247903"/>
    </source>
</evidence>
<proteinExistence type="predicted"/>
<gene>
    <name evidence="3" type="ORF">DMB65_20090</name>
</gene>
<sequence length="479" mass="56789">MDKEIVFKGEWFLPDNLDKKIKGILTFKPNEKYSLLELFGSFYEFENTDNIDFILGRSFDGTEITLHKCYIRNIRGVPKNPEQKLRMRNLSGQQSSSYALEFIFEGAHIKNYDELSFNEILSEIFNLDEWLGVHGFSNIDTNFERDNSLNLNLNYVEPTSIEFKINEELNGAFRFNTTTSNTSTFQKEYFVKQTTYLTLLSKVSISLTDCIHYLFKFQNFLVISLYRHTNPSNIELICDKIFDDVRTGEIEHIQIPKRVKLYYSHRKNIVNEIPRTHFQMLFTYDDIKENFPLIINNWFENYKNLNATFNLIFYHFYMNEKIIDVFFLNLAQAAESFHYLLNINNKQCRILPKAEFEQRKKKIKESLNDDDLYDWINMQLNNNLILEMRLKELIAKYSIPSISNFIGDTELFVKQVKHSRNYYTHFNPSVKKNALDGINLVELYMKLQRLLIAAILIEVGFDKEVLNQLFINKSSRVFN</sequence>
<evidence type="ECO:0000259" key="1">
    <source>
        <dbReference type="Pfam" id="PF18739"/>
    </source>
</evidence>
<evidence type="ECO:0000313" key="3">
    <source>
        <dbReference type="EMBL" id="PXY38961.1"/>
    </source>
</evidence>
<dbReference type="Pfam" id="PF18739">
    <property type="entry name" value="HEPN_Apea"/>
    <property type="match status" value="1"/>
</dbReference>
<comment type="caution">
    <text evidence="3">The sequence shown here is derived from an EMBL/GenBank/DDBJ whole genome shotgun (WGS) entry which is preliminary data.</text>
</comment>
<keyword evidence="4" id="KW-1185">Reference proteome</keyword>
<reference evidence="3 4" key="1">
    <citation type="submission" date="2018-05" db="EMBL/GenBank/DDBJ databases">
        <title>Flavobacterium sp. strain IMCC34759, incomplete genome.</title>
        <authorList>
            <person name="Joung Y."/>
            <person name="Cho J."/>
        </authorList>
    </citation>
    <scope>NUCLEOTIDE SEQUENCE [LARGE SCALE GENOMIC DNA]</scope>
    <source>
        <strain evidence="3 4">IMCC34759</strain>
    </source>
</reference>
<dbReference type="RefSeq" id="WP_110308415.1">
    <property type="nucleotide sequence ID" value="NZ_QJHK01000027.1"/>
</dbReference>
<dbReference type="InterPro" id="IPR041223">
    <property type="entry name" value="ApeA_NTD"/>
</dbReference>
<dbReference type="InterPro" id="IPR041229">
    <property type="entry name" value="HEPN_Apea"/>
</dbReference>
<protein>
    <submittedName>
        <fullName evidence="3">Uncharacterized protein</fullName>
    </submittedName>
</protein>
<name>A0A2V4BJL7_9FLAO</name>
<dbReference type="EMBL" id="QJHK01000027">
    <property type="protein sequence ID" value="PXY38961.1"/>
    <property type="molecule type" value="Genomic_DNA"/>
</dbReference>
<evidence type="ECO:0000259" key="2">
    <source>
        <dbReference type="Pfam" id="PF18862"/>
    </source>
</evidence>
<feature type="domain" description="Apea-like HEPN" evidence="1">
    <location>
        <begin position="328"/>
        <end position="464"/>
    </location>
</feature>
<dbReference type="Proteomes" id="UP000247903">
    <property type="component" value="Unassembled WGS sequence"/>
</dbReference>
<dbReference type="AlphaFoldDB" id="A0A2V4BJL7"/>
<accession>A0A2V4BJL7</accession>
<feature type="domain" description="ApeA N-terminal" evidence="2">
    <location>
        <begin position="7"/>
        <end position="298"/>
    </location>
</feature>
<dbReference type="Pfam" id="PF18862">
    <property type="entry name" value="ApeA_NTD1"/>
    <property type="match status" value="1"/>
</dbReference>